<feature type="transmembrane region" description="Helical" evidence="7">
    <location>
        <begin position="203"/>
        <end position="225"/>
    </location>
</feature>
<dbReference type="InterPro" id="IPR035906">
    <property type="entry name" value="MetI-like_sf"/>
</dbReference>
<evidence type="ECO:0000259" key="9">
    <source>
        <dbReference type="PROSITE" id="PS50928"/>
    </source>
</evidence>
<dbReference type="GO" id="GO:0055085">
    <property type="term" value="P:transmembrane transport"/>
    <property type="evidence" value="ECO:0007669"/>
    <property type="project" value="InterPro"/>
</dbReference>
<evidence type="ECO:0000256" key="3">
    <source>
        <dbReference type="ARBA" id="ARBA00022475"/>
    </source>
</evidence>
<keyword evidence="5 7" id="KW-1133">Transmembrane helix</keyword>
<evidence type="ECO:0000256" key="2">
    <source>
        <dbReference type="ARBA" id="ARBA00022448"/>
    </source>
</evidence>
<evidence type="ECO:0000256" key="8">
    <source>
        <dbReference type="SAM" id="MobiDB-lite"/>
    </source>
</evidence>
<dbReference type="AlphaFoldDB" id="A0A918SBE3"/>
<feature type="domain" description="ABC transmembrane type-1" evidence="9">
    <location>
        <begin position="93"/>
        <end position="282"/>
    </location>
</feature>
<feature type="transmembrane region" description="Helical" evidence="7">
    <location>
        <begin position="92"/>
        <end position="118"/>
    </location>
</feature>
<accession>A0A918SBE3</accession>
<dbReference type="PANTHER" id="PTHR43744">
    <property type="entry name" value="ABC TRANSPORTER PERMEASE PROTEIN MG189-RELATED-RELATED"/>
    <property type="match status" value="1"/>
</dbReference>
<dbReference type="Pfam" id="PF00528">
    <property type="entry name" value="BPD_transp_1"/>
    <property type="match status" value="1"/>
</dbReference>
<organism evidence="10 11">
    <name type="scientific">Devosia pacifica</name>
    <dbReference type="NCBI Taxonomy" id="1335967"/>
    <lineage>
        <taxon>Bacteria</taxon>
        <taxon>Pseudomonadati</taxon>
        <taxon>Pseudomonadota</taxon>
        <taxon>Alphaproteobacteria</taxon>
        <taxon>Hyphomicrobiales</taxon>
        <taxon>Devosiaceae</taxon>
        <taxon>Devosia</taxon>
    </lineage>
</organism>
<dbReference type="GO" id="GO:0005886">
    <property type="term" value="C:plasma membrane"/>
    <property type="evidence" value="ECO:0007669"/>
    <property type="project" value="UniProtKB-SubCell"/>
</dbReference>
<feature type="transmembrane region" description="Helical" evidence="7">
    <location>
        <begin position="130"/>
        <end position="152"/>
    </location>
</feature>
<dbReference type="EMBL" id="BMZE01000003">
    <property type="protein sequence ID" value="GHA32503.1"/>
    <property type="molecule type" value="Genomic_DNA"/>
</dbReference>
<keyword evidence="6 7" id="KW-0472">Membrane</keyword>
<feature type="transmembrane region" description="Helical" evidence="7">
    <location>
        <begin position="25"/>
        <end position="51"/>
    </location>
</feature>
<dbReference type="Gene3D" id="1.10.3720.10">
    <property type="entry name" value="MetI-like"/>
    <property type="match status" value="1"/>
</dbReference>
<dbReference type="RefSeq" id="WP_244640222.1">
    <property type="nucleotide sequence ID" value="NZ_BMZE01000003.1"/>
</dbReference>
<keyword evidence="11" id="KW-1185">Reference proteome</keyword>
<comment type="subcellular location">
    <subcellularLocation>
        <location evidence="1 7">Cell membrane</location>
        <topology evidence="1 7">Multi-pass membrane protein</topology>
    </subcellularLocation>
</comment>
<feature type="transmembrane region" description="Helical" evidence="7">
    <location>
        <begin position="164"/>
        <end position="182"/>
    </location>
</feature>
<comment type="caution">
    <text evidence="10">The sequence shown here is derived from an EMBL/GenBank/DDBJ whole genome shotgun (WGS) entry which is preliminary data.</text>
</comment>
<evidence type="ECO:0000313" key="10">
    <source>
        <dbReference type="EMBL" id="GHA32503.1"/>
    </source>
</evidence>
<evidence type="ECO:0000256" key="7">
    <source>
        <dbReference type="RuleBase" id="RU363032"/>
    </source>
</evidence>
<gene>
    <name evidence="10" type="ORF">GCM10007989_30730</name>
</gene>
<name>A0A918SBE3_9HYPH</name>
<evidence type="ECO:0000256" key="5">
    <source>
        <dbReference type="ARBA" id="ARBA00022989"/>
    </source>
</evidence>
<feature type="region of interest" description="Disordered" evidence="8">
    <location>
        <begin position="1"/>
        <end position="20"/>
    </location>
</feature>
<evidence type="ECO:0000256" key="1">
    <source>
        <dbReference type="ARBA" id="ARBA00004651"/>
    </source>
</evidence>
<feature type="compositionally biased region" description="Low complexity" evidence="8">
    <location>
        <begin position="1"/>
        <end position="13"/>
    </location>
</feature>
<dbReference type="InterPro" id="IPR000515">
    <property type="entry name" value="MetI-like"/>
</dbReference>
<comment type="similarity">
    <text evidence="7">Belongs to the binding-protein-dependent transport system permease family.</text>
</comment>
<dbReference type="CDD" id="cd06261">
    <property type="entry name" value="TM_PBP2"/>
    <property type="match status" value="1"/>
</dbReference>
<protein>
    <submittedName>
        <fullName evidence="10">ABC transporter permease</fullName>
    </submittedName>
</protein>
<evidence type="ECO:0000256" key="4">
    <source>
        <dbReference type="ARBA" id="ARBA00022692"/>
    </source>
</evidence>
<reference evidence="10" key="2">
    <citation type="submission" date="2020-09" db="EMBL/GenBank/DDBJ databases">
        <authorList>
            <person name="Sun Q."/>
            <person name="Kim S."/>
        </authorList>
    </citation>
    <scope>NUCLEOTIDE SEQUENCE</scope>
    <source>
        <strain evidence="10">KCTC 32437</strain>
    </source>
</reference>
<sequence>MTAETASPASSAKAGRKSRRRKRSAASIGLDVLNHGLLCVVALFFLFPFFWMVSNAVRGNAEVLAIPPRLFPNEWQWGNFVEAWLYLPFGQFFLNSAIVAGSVTAITVVVSALAAYAFARLRFPGREGILVAYLGTLMIPQAMLVIPLFLIISRVGWINTYQGLILPMAFSSFGAFLLRQFFLSIPKELEEAALIDGASRLRILVSIFVPMAMPAIGLLSLFTFIAQWNNFLWPLIVVNGMDKATLPLGLTMFQTQQGTAWNYIMAGATLSMIPGVILAVILQQFIYKGITIGSGFGGR</sequence>
<evidence type="ECO:0000256" key="6">
    <source>
        <dbReference type="ARBA" id="ARBA00023136"/>
    </source>
</evidence>
<keyword evidence="3" id="KW-1003">Cell membrane</keyword>
<feature type="transmembrane region" description="Helical" evidence="7">
    <location>
        <begin position="260"/>
        <end position="282"/>
    </location>
</feature>
<reference evidence="10" key="1">
    <citation type="journal article" date="2014" name="Int. J. Syst. Evol. Microbiol.">
        <title>Complete genome sequence of Corynebacterium casei LMG S-19264T (=DSM 44701T), isolated from a smear-ripened cheese.</title>
        <authorList>
            <consortium name="US DOE Joint Genome Institute (JGI-PGF)"/>
            <person name="Walter F."/>
            <person name="Albersmeier A."/>
            <person name="Kalinowski J."/>
            <person name="Ruckert C."/>
        </authorList>
    </citation>
    <scope>NUCLEOTIDE SEQUENCE</scope>
    <source>
        <strain evidence="10">KCTC 32437</strain>
    </source>
</reference>
<dbReference type="PANTHER" id="PTHR43744:SF12">
    <property type="entry name" value="ABC TRANSPORTER PERMEASE PROTEIN MG189-RELATED"/>
    <property type="match status" value="1"/>
</dbReference>
<keyword evidence="4 7" id="KW-0812">Transmembrane</keyword>
<keyword evidence="2 7" id="KW-0813">Transport</keyword>
<dbReference type="SUPFAM" id="SSF161098">
    <property type="entry name" value="MetI-like"/>
    <property type="match status" value="1"/>
</dbReference>
<dbReference type="Proteomes" id="UP000646579">
    <property type="component" value="Unassembled WGS sequence"/>
</dbReference>
<dbReference type="PROSITE" id="PS50928">
    <property type="entry name" value="ABC_TM1"/>
    <property type="match status" value="1"/>
</dbReference>
<evidence type="ECO:0000313" key="11">
    <source>
        <dbReference type="Proteomes" id="UP000646579"/>
    </source>
</evidence>
<proteinExistence type="inferred from homology"/>